<accession>V4BYF2</accession>
<organism evidence="1 2">
    <name type="scientific">Lottia gigantea</name>
    <name type="common">Giant owl limpet</name>
    <dbReference type="NCBI Taxonomy" id="225164"/>
    <lineage>
        <taxon>Eukaryota</taxon>
        <taxon>Metazoa</taxon>
        <taxon>Spiralia</taxon>
        <taxon>Lophotrochozoa</taxon>
        <taxon>Mollusca</taxon>
        <taxon>Gastropoda</taxon>
        <taxon>Patellogastropoda</taxon>
        <taxon>Lottioidea</taxon>
        <taxon>Lottiidae</taxon>
        <taxon>Lottia</taxon>
    </lineage>
</organism>
<name>V4BYF2_LOTGI</name>
<protein>
    <submittedName>
        <fullName evidence="1">Uncharacterized protein</fullName>
    </submittedName>
</protein>
<dbReference type="HOGENOM" id="CLU_1724380_0_0_1"/>
<dbReference type="EMBL" id="KB201847">
    <property type="protein sequence ID" value="ESO94159.1"/>
    <property type="molecule type" value="Genomic_DNA"/>
</dbReference>
<sequence length="152" mass="17193">MSPNYHLIGRGVSSSIMIELQNIHLAKYISGFCGSEVRMPTKIAIISVCLVIAVVLDDVACRYLECPDGCFTTTDSPCVCPFSSLDKRGVRLPFRYGKRNSFLRYGKRNNFFRYGKRGSIFRYGKRDEDSLSDSSVESNNPYNILQSDYSTQ</sequence>
<dbReference type="RefSeq" id="XP_009055008.1">
    <property type="nucleotide sequence ID" value="XM_009056760.1"/>
</dbReference>
<evidence type="ECO:0000313" key="2">
    <source>
        <dbReference type="Proteomes" id="UP000030746"/>
    </source>
</evidence>
<dbReference type="AlphaFoldDB" id="V4BYF2"/>
<dbReference type="KEGG" id="lgi:LOTGIDRAFT_232424"/>
<dbReference type="CTD" id="20248913"/>
<gene>
    <name evidence="1" type="ORF">LOTGIDRAFT_232424</name>
</gene>
<dbReference type="Proteomes" id="UP000030746">
    <property type="component" value="Unassembled WGS sequence"/>
</dbReference>
<dbReference type="GeneID" id="20248913"/>
<reference evidence="1 2" key="1">
    <citation type="journal article" date="2013" name="Nature">
        <title>Insights into bilaterian evolution from three spiralian genomes.</title>
        <authorList>
            <person name="Simakov O."/>
            <person name="Marletaz F."/>
            <person name="Cho S.J."/>
            <person name="Edsinger-Gonzales E."/>
            <person name="Havlak P."/>
            <person name="Hellsten U."/>
            <person name="Kuo D.H."/>
            <person name="Larsson T."/>
            <person name="Lv J."/>
            <person name="Arendt D."/>
            <person name="Savage R."/>
            <person name="Osoegawa K."/>
            <person name="de Jong P."/>
            <person name="Grimwood J."/>
            <person name="Chapman J.A."/>
            <person name="Shapiro H."/>
            <person name="Aerts A."/>
            <person name="Otillar R.P."/>
            <person name="Terry A.Y."/>
            <person name="Boore J.L."/>
            <person name="Grigoriev I.V."/>
            <person name="Lindberg D.R."/>
            <person name="Seaver E.C."/>
            <person name="Weisblat D.A."/>
            <person name="Putnam N.H."/>
            <person name="Rokhsar D.S."/>
        </authorList>
    </citation>
    <scope>NUCLEOTIDE SEQUENCE [LARGE SCALE GENOMIC DNA]</scope>
</reference>
<keyword evidence="2" id="KW-1185">Reference proteome</keyword>
<dbReference type="OrthoDB" id="10017242at2759"/>
<proteinExistence type="predicted"/>
<evidence type="ECO:0000313" key="1">
    <source>
        <dbReference type="EMBL" id="ESO94159.1"/>
    </source>
</evidence>